<feature type="domain" description="PRISE-like Rossmann-fold" evidence="1">
    <location>
        <begin position="63"/>
        <end position="441"/>
    </location>
</feature>
<dbReference type="Gene3D" id="3.40.50.720">
    <property type="entry name" value="NAD(P)-binding Rossmann-like Domain"/>
    <property type="match status" value="1"/>
</dbReference>
<dbReference type="SUPFAM" id="SSF51735">
    <property type="entry name" value="NAD(P)-binding Rossmann-fold domains"/>
    <property type="match status" value="1"/>
</dbReference>
<keyword evidence="3" id="KW-1185">Reference proteome</keyword>
<dbReference type="Proteomes" id="UP000248340">
    <property type="component" value="Unassembled WGS sequence"/>
</dbReference>
<sequence>MNSGSQDRLQIHIEDINQQVRVVTQNKQITSSTQFRLLSSSGISHRPALDASLNIMTSNGKHALIFGASGISGWSLLNQCVSYPSPTTFRRITGLCNRPLAKEESLLPDDSRLRIIPGIDLTATVNTVIEQLKTKVEEVETVNVVFFCAYVQTSDPESSKRINTQILRTAIEATNAVAPNLEVVILQTGGMGYGLGFPKEVNLQAPLHEDLARIPEPWHSKIFYYSQYDLLTELSQRHGKWTFSEIRPDGIVGFAPGFNAMNMAHGIAFFLTLYRQVHGAGARVPFPGKQHGYHASHSDTFQDILSKMEIFAALNRDRCGNGSTFNSADGEVVRWAQVWPGLCVYFGLVGCEPDGKERASMQDFVEAHVDTWKSLVESKGLKKGFIETQNWDHVRLMLVDFDFDRQYSLDRARAVGFRESIDTVEGYKIVFDRMVKARLIPVFS</sequence>
<dbReference type="Pfam" id="PF22917">
    <property type="entry name" value="PRISE"/>
    <property type="match status" value="1"/>
</dbReference>
<dbReference type="GeneID" id="37133254"/>
<dbReference type="VEuPathDB" id="FungiDB:BO82DRAFT_189944"/>
<protein>
    <recommendedName>
        <fullName evidence="1">PRISE-like Rossmann-fold domain-containing protein</fullName>
    </recommendedName>
</protein>
<proteinExistence type="predicted"/>
<dbReference type="InterPro" id="IPR036291">
    <property type="entry name" value="NAD(P)-bd_dom_sf"/>
</dbReference>
<evidence type="ECO:0000313" key="3">
    <source>
        <dbReference type="Proteomes" id="UP000248340"/>
    </source>
</evidence>
<dbReference type="InterPro" id="IPR055222">
    <property type="entry name" value="PRISE-like_Rossmann-fold"/>
</dbReference>
<evidence type="ECO:0000313" key="2">
    <source>
        <dbReference type="EMBL" id="PYH77043.1"/>
    </source>
</evidence>
<dbReference type="PANTHER" id="PTHR32487">
    <property type="entry name" value="3-OXO-DELTA(4,5)-STEROID 5-BETA-REDUCTASE"/>
    <property type="match status" value="1"/>
</dbReference>
<dbReference type="STRING" id="1448315.A0A319CET1"/>
<gene>
    <name evidence="2" type="ORF">BO82DRAFT_189944</name>
</gene>
<name>A0A319CET1_9EURO</name>
<organism evidence="2 3">
    <name type="scientific">Aspergillus uvarum CBS 121591</name>
    <dbReference type="NCBI Taxonomy" id="1448315"/>
    <lineage>
        <taxon>Eukaryota</taxon>
        <taxon>Fungi</taxon>
        <taxon>Dikarya</taxon>
        <taxon>Ascomycota</taxon>
        <taxon>Pezizomycotina</taxon>
        <taxon>Eurotiomycetes</taxon>
        <taxon>Eurotiomycetidae</taxon>
        <taxon>Eurotiales</taxon>
        <taxon>Aspergillaceae</taxon>
        <taxon>Aspergillus</taxon>
        <taxon>Aspergillus subgen. Circumdati</taxon>
    </lineage>
</organism>
<dbReference type="EMBL" id="KZ821746">
    <property type="protein sequence ID" value="PYH77043.1"/>
    <property type="molecule type" value="Genomic_DNA"/>
</dbReference>
<evidence type="ECO:0000259" key="1">
    <source>
        <dbReference type="Pfam" id="PF22917"/>
    </source>
</evidence>
<dbReference type="OrthoDB" id="1731983at2759"/>
<reference evidence="2 3" key="1">
    <citation type="submission" date="2016-12" db="EMBL/GenBank/DDBJ databases">
        <title>The genomes of Aspergillus section Nigri reveals drivers in fungal speciation.</title>
        <authorList>
            <consortium name="DOE Joint Genome Institute"/>
            <person name="Vesth T.C."/>
            <person name="Nybo J."/>
            <person name="Theobald S."/>
            <person name="Brandl J."/>
            <person name="Frisvad J.C."/>
            <person name="Nielsen K.F."/>
            <person name="Lyhne E.K."/>
            <person name="Kogle M.E."/>
            <person name="Kuo A."/>
            <person name="Riley R."/>
            <person name="Clum A."/>
            <person name="Nolan M."/>
            <person name="Lipzen A."/>
            <person name="Salamov A."/>
            <person name="Henrissat B."/>
            <person name="Wiebenga A."/>
            <person name="De Vries R.P."/>
            <person name="Grigoriev I.V."/>
            <person name="Mortensen U.H."/>
            <person name="Andersen M.R."/>
            <person name="Baker S.E."/>
        </authorList>
    </citation>
    <scope>NUCLEOTIDE SEQUENCE [LARGE SCALE GENOMIC DNA]</scope>
    <source>
        <strain evidence="2 3">CBS 121591</strain>
    </source>
</reference>
<dbReference type="RefSeq" id="XP_025487243.1">
    <property type="nucleotide sequence ID" value="XM_025630513.1"/>
</dbReference>
<dbReference type="AlphaFoldDB" id="A0A319CET1"/>
<accession>A0A319CET1</accession>
<dbReference type="PANTHER" id="PTHR32487:SF8">
    <property type="entry name" value="NAD-DEPENDENT EPIMERASE_DEHYDRATASE DOMAIN-CONTAINING PROTEIN"/>
    <property type="match status" value="1"/>
</dbReference>